<evidence type="ECO:0000256" key="2">
    <source>
        <dbReference type="SAM" id="MobiDB-lite"/>
    </source>
</evidence>
<dbReference type="EMBL" id="JTDF01002769">
    <property type="protein sequence ID" value="KAF8568460.1"/>
    <property type="molecule type" value="Genomic_DNA"/>
</dbReference>
<feature type="compositionally biased region" description="Basic residues" evidence="2">
    <location>
        <begin position="166"/>
        <end position="175"/>
    </location>
</feature>
<dbReference type="InterPro" id="IPR012677">
    <property type="entry name" value="Nucleotide-bd_a/b_plait_sf"/>
</dbReference>
<protein>
    <recommendedName>
        <fullName evidence="3">RRM domain-containing protein</fullName>
    </recommendedName>
</protein>
<sequence length="302" mass="33761">MLGRVRNSVHVNNLPDTVTYNDVWLEFKKFGEITNITIPVDVNTAQSKGYAFVDFADCEEAAKAVEVMNKTQLWGRIIKVDFSRSFPKTSREMALRSALSSSTTSAAGLIAAPFPPASAPRVTSPRLIVRSNSRCSSRSVSFRYWRRRRRCSSESSSSSSRSSCSCRRRSQRSRNHSSSSYRSRSRSSGSGTYRKVIYNGTSSPVSKSIHRSRHFPRKQRVTHKDLNGADCCESETFVDELPDSVVVAANLLHSSAASQCSDRSSSCLSAGSLSSHSPRRRTTRKRTYHRRRHSRSASYSSH</sequence>
<dbReference type="Gene3D" id="3.30.70.330">
    <property type="match status" value="1"/>
</dbReference>
<keyword evidence="1" id="KW-0694">RNA-binding</keyword>
<accession>A0A8T0DLF6</accession>
<dbReference type="Pfam" id="PF00076">
    <property type="entry name" value="RRM_1"/>
    <property type="match status" value="1"/>
</dbReference>
<evidence type="ECO:0000313" key="5">
    <source>
        <dbReference type="Proteomes" id="UP000699462"/>
    </source>
</evidence>
<feature type="compositionally biased region" description="Low complexity" evidence="2">
    <location>
        <begin position="176"/>
        <end position="190"/>
    </location>
</feature>
<name>A0A8T0DLF6_9TREM</name>
<gene>
    <name evidence="4" type="ORF">P879_00841</name>
</gene>
<feature type="compositionally biased region" description="Basic residues" evidence="2">
    <location>
        <begin position="208"/>
        <end position="220"/>
    </location>
</feature>
<evidence type="ECO:0000313" key="4">
    <source>
        <dbReference type="EMBL" id="KAF8568460.1"/>
    </source>
</evidence>
<keyword evidence="5" id="KW-1185">Reference proteome</keyword>
<feature type="compositionally biased region" description="Basic residues" evidence="2">
    <location>
        <begin position="277"/>
        <end position="295"/>
    </location>
</feature>
<feature type="region of interest" description="Disordered" evidence="2">
    <location>
        <begin position="261"/>
        <end position="302"/>
    </location>
</feature>
<comment type="caution">
    <text evidence="4">The sequence shown here is derived from an EMBL/GenBank/DDBJ whole genome shotgun (WGS) entry which is preliminary data.</text>
</comment>
<dbReference type="AlphaFoldDB" id="A0A8T0DLF6"/>
<organism evidence="4 5">
    <name type="scientific">Paragonimus westermani</name>
    <dbReference type="NCBI Taxonomy" id="34504"/>
    <lineage>
        <taxon>Eukaryota</taxon>
        <taxon>Metazoa</taxon>
        <taxon>Spiralia</taxon>
        <taxon>Lophotrochozoa</taxon>
        <taxon>Platyhelminthes</taxon>
        <taxon>Trematoda</taxon>
        <taxon>Digenea</taxon>
        <taxon>Plagiorchiida</taxon>
        <taxon>Troglotremata</taxon>
        <taxon>Troglotrematidae</taxon>
        <taxon>Paragonimus</taxon>
    </lineage>
</organism>
<dbReference type="SMART" id="SM00360">
    <property type="entry name" value="RRM"/>
    <property type="match status" value="1"/>
</dbReference>
<dbReference type="InterPro" id="IPR035979">
    <property type="entry name" value="RBD_domain_sf"/>
</dbReference>
<dbReference type="PANTHER" id="PTHR48034">
    <property type="entry name" value="TRANSFORMER-2 SEX-DETERMINING PROTEIN-RELATED"/>
    <property type="match status" value="1"/>
</dbReference>
<dbReference type="InterPro" id="IPR000504">
    <property type="entry name" value="RRM_dom"/>
</dbReference>
<dbReference type="CDD" id="cd00590">
    <property type="entry name" value="RRM_SF"/>
    <property type="match status" value="1"/>
</dbReference>
<evidence type="ECO:0000256" key="1">
    <source>
        <dbReference type="PROSITE-ProRule" id="PRU00176"/>
    </source>
</evidence>
<dbReference type="GO" id="GO:0003723">
    <property type="term" value="F:RNA binding"/>
    <property type="evidence" value="ECO:0007669"/>
    <property type="project" value="UniProtKB-UniRule"/>
</dbReference>
<dbReference type="OrthoDB" id="6277341at2759"/>
<feature type="compositionally biased region" description="Low complexity" evidence="2">
    <location>
        <begin position="261"/>
        <end position="276"/>
    </location>
</feature>
<feature type="region of interest" description="Disordered" evidence="2">
    <location>
        <begin position="153"/>
        <end position="220"/>
    </location>
</feature>
<evidence type="ECO:0000259" key="3">
    <source>
        <dbReference type="PROSITE" id="PS50102"/>
    </source>
</evidence>
<dbReference type="SUPFAM" id="SSF54928">
    <property type="entry name" value="RNA-binding domain, RBD"/>
    <property type="match status" value="1"/>
</dbReference>
<feature type="domain" description="RRM" evidence="3">
    <location>
        <begin position="7"/>
        <end position="85"/>
    </location>
</feature>
<dbReference type="PROSITE" id="PS50102">
    <property type="entry name" value="RRM"/>
    <property type="match status" value="1"/>
</dbReference>
<proteinExistence type="predicted"/>
<feature type="compositionally biased region" description="Low complexity" evidence="2">
    <location>
        <begin position="153"/>
        <end position="165"/>
    </location>
</feature>
<reference evidence="4 5" key="1">
    <citation type="submission" date="2019-07" db="EMBL/GenBank/DDBJ databases">
        <title>Annotation for the trematode Paragonimus westermani.</title>
        <authorList>
            <person name="Choi Y.-J."/>
        </authorList>
    </citation>
    <scope>NUCLEOTIDE SEQUENCE [LARGE SCALE GENOMIC DNA]</scope>
    <source>
        <strain evidence="4">180907_Pwestermani</strain>
    </source>
</reference>
<dbReference type="InterPro" id="IPR050441">
    <property type="entry name" value="RBM"/>
</dbReference>
<dbReference type="Proteomes" id="UP000699462">
    <property type="component" value="Unassembled WGS sequence"/>
</dbReference>